<dbReference type="PANTHER" id="PTHR37534">
    <property type="entry name" value="TRANSCRIPTIONAL ACTIVATOR PROTEIN UGA3"/>
    <property type="match status" value="1"/>
</dbReference>
<protein>
    <submittedName>
        <fullName evidence="3">Uncharacterized protein</fullName>
    </submittedName>
</protein>
<dbReference type="GO" id="GO:0005634">
    <property type="term" value="C:nucleus"/>
    <property type="evidence" value="ECO:0007669"/>
    <property type="project" value="UniProtKB-SubCell"/>
</dbReference>
<dbReference type="Pfam" id="PF11951">
    <property type="entry name" value="Fungal_trans_2"/>
    <property type="match status" value="1"/>
</dbReference>
<dbReference type="Proteomes" id="UP001172681">
    <property type="component" value="Unassembled WGS sequence"/>
</dbReference>
<gene>
    <name evidence="3" type="ORF">H2204_002242</name>
</gene>
<keyword evidence="2" id="KW-0539">Nucleus</keyword>
<name>A0AA39D1L5_9EURO</name>
<evidence type="ECO:0000313" key="3">
    <source>
        <dbReference type="EMBL" id="KAJ9642594.1"/>
    </source>
</evidence>
<dbReference type="PANTHER" id="PTHR37534:SF46">
    <property type="entry name" value="ZN(II)2CYS6 TRANSCRIPTION FACTOR (EUROFUNG)"/>
    <property type="match status" value="1"/>
</dbReference>
<proteinExistence type="predicted"/>
<dbReference type="EMBL" id="JAPDRN010000009">
    <property type="protein sequence ID" value="KAJ9642594.1"/>
    <property type="molecule type" value="Genomic_DNA"/>
</dbReference>
<evidence type="ECO:0000313" key="4">
    <source>
        <dbReference type="Proteomes" id="UP001172681"/>
    </source>
</evidence>
<evidence type="ECO:0000256" key="2">
    <source>
        <dbReference type="ARBA" id="ARBA00023242"/>
    </source>
</evidence>
<dbReference type="AlphaFoldDB" id="A0AA39D1L5"/>
<comment type="caution">
    <text evidence="3">The sequence shown here is derived from an EMBL/GenBank/DDBJ whole genome shotgun (WGS) entry which is preliminary data.</text>
</comment>
<comment type="subcellular location">
    <subcellularLocation>
        <location evidence="1">Nucleus</location>
    </subcellularLocation>
</comment>
<dbReference type="InterPro" id="IPR021858">
    <property type="entry name" value="Fun_TF"/>
</dbReference>
<accession>A0AA39D1L5</accession>
<keyword evidence="4" id="KW-1185">Reference proteome</keyword>
<reference evidence="3" key="1">
    <citation type="submission" date="2022-10" db="EMBL/GenBank/DDBJ databases">
        <title>Culturing micro-colonial fungi from biological soil crusts in the Mojave desert and describing Neophaeococcomyces mojavensis, and introducing the new genera and species Taxawa tesnikishii.</title>
        <authorList>
            <person name="Kurbessoian T."/>
            <person name="Stajich J.E."/>
        </authorList>
    </citation>
    <scope>NUCLEOTIDE SEQUENCE</scope>
    <source>
        <strain evidence="3">TK_35</strain>
    </source>
</reference>
<evidence type="ECO:0000256" key="1">
    <source>
        <dbReference type="ARBA" id="ARBA00004123"/>
    </source>
</evidence>
<organism evidence="3 4">
    <name type="scientific">Knufia peltigerae</name>
    <dbReference type="NCBI Taxonomy" id="1002370"/>
    <lineage>
        <taxon>Eukaryota</taxon>
        <taxon>Fungi</taxon>
        <taxon>Dikarya</taxon>
        <taxon>Ascomycota</taxon>
        <taxon>Pezizomycotina</taxon>
        <taxon>Eurotiomycetes</taxon>
        <taxon>Chaetothyriomycetidae</taxon>
        <taxon>Chaetothyriales</taxon>
        <taxon>Trichomeriaceae</taxon>
        <taxon>Knufia</taxon>
    </lineage>
</organism>
<sequence length="484" mass="54638">MGGMPPPELTWADQDVYDGHCLDQFISELSNIAVTQFERSQSQSAVQGPFAVLSFPRTNLQPARLFPSSPTLSLDLQPSWLQDQESQALFQHYVSVIASRMMPYHDTRNPWKTTYPSMALNEDSLTYLAVRHAILSQAAAHLQHIGHRTKDMSVLAKGHYALSLRSLSTYLSQNSEYEYGAVLASMLSLIMAEKPWLFSETAWLTTQSLCMLKLRMDLELWLRSPINVSDRDGNHSEDSVEQPKDLLVLQDLLASVSSRPDVGFTIGVSPRTVQGLSKAVRLIRQANSYGLTSSCRSEVDALTDTLIDLETMYAQDPADLRALHERVFILGIVIFLRRETIDPSPRALLRYTSTLFDCMQAIDGLFCLEQPKDRIRRDSSHVSVWPVFFAAVECFRPQEMRLAQIWLDKLGKCGIGNREDVSKVVHGVWRERRRRCHAPKAAPIAFHGEDDEHEASMDESDGMGDIIVPWREVMSPMGMDILLV</sequence>